<dbReference type="RefSeq" id="XP_032043224.1">
    <property type="nucleotide sequence ID" value="XM_032187333.1"/>
</dbReference>
<feature type="signal peptide" evidence="8">
    <location>
        <begin position="1"/>
        <end position="19"/>
    </location>
</feature>
<gene>
    <name evidence="10 11 12" type="primary">PROM1</name>
</gene>
<dbReference type="InterPro" id="IPR008795">
    <property type="entry name" value="Prominin"/>
</dbReference>
<name>A0A6J3CYK1_AYTFU</name>
<dbReference type="GO" id="GO:0045494">
    <property type="term" value="P:photoreceptor cell maintenance"/>
    <property type="evidence" value="ECO:0007669"/>
    <property type="project" value="TreeGrafter"/>
</dbReference>
<reference evidence="10 11" key="1">
    <citation type="submission" date="2025-04" db="UniProtKB">
        <authorList>
            <consortium name="RefSeq"/>
        </authorList>
    </citation>
    <scope>IDENTIFICATION</scope>
    <source>
        <tissue evidence="10 11">Lung</tissue>
    </source>
</reference>
<protein>
    <submittedName>
        <fullName evidence="10 11">Prominin-1 isoform X1</fullName>
    </submittedName>
</protein>
<evidence type="ECO:0000256" key="5">
    <source>
        <dbReference type="ARBA" id="ARBA00023136"/>
    </source>
</evidence>
<keyword evidence="9" id="KW-1185">Reference proteome</keyword>
<dbReference type="GeneID" id="116489166"/>
<sequence length="878" mass="97613">MAVELCLLLLLLFCGSTVSEVQPIYKPPPGTLDFGFVPAKTYDTGAYHEPGPIGILFKIVHAFLYLVQPNPFPQDLIRKVAQQKFGNTQGDYQKPENVVLTLQAIYYEIGFIVSAALGLLFILLLPLVGLCFCMCRCCDNCGGEMHQRQKKNADCQRSCFATFLFVASLIISIGVLCAYAANQHLTSQVRGAKKLVNSNFKDLKVFLNDTPAQIDYLVSQYNTTKDKALSDLNNVGPLLGSRVQEQLGKEVRPALDAALTMAGAIRETKEALENVSVSVEVLQEGTERLHANLTDVKMHLSNTLNDSACSAAQAASTCNIIRNSLNQLNINANFSGLPGVSSQLAKVNDVLKIDLSSLVQKGYAAFNDTPDLVVNQTKNILSAVPYIKNVLESIGSNISSFTKTLPVQKILADLTIYLTQSEAYVQDYFPLVEQYDFYRWLGCLILCCMVVLIVVFYYLGLLCGTCGYDKHASPTTRGCISNTGGNFLMAGVGFSFLFSWVLMIVVVLTFVTGGNVEKLVCEPFEDKTLFKVLDTPYLLNQQWKNYLSGMLFKNPNINLTFEKVYSDCKENKGIYTSLHLEHLFNINEFLNISMYTEDVALRIEHIQINLSKIILLDEIGKENLLNFSSSGIDGINFGAYLTEINKSVTKVDLLSFANDLEARADQLPKGALENALKGHANNIRMIHNQQVVPLEQAMKYVKARSTLNQSIRLLKRTSSELMVKVKNVISAVNAAQLLINNNASLVIVQETKKYMDTIVGYFEQYIDWVKESIAMEVAACKPIANVIDTAVDIFLCSYVTDSVNTFWFGLGGSSIFLIPAIIFAVKLSKYYRRMDTEDVYDDVETIPMKNTENGNNGYHKEHLYGIHNPVITSSVEQW</sequence>
<accession>A0A6J3CYK1</accession>
<dbReference type="AlphaFoldDB" id="A0A6J3CYK1"/>
<dbReference type="RefSeq" id="XP_032043225.1">
    <property type="nucleotide sequence ID" value="XM_032187334.1"/>
</dbReference>
<keyword evidence="6" id="KW-0325">Glycoprotein</keyword>
<dbReference type="GO" id="GO:0031528">
    <property type="term" value="C:microvillus membrane"/>
    <property type="evidence" value="ECO:0007669"/>
    <property type="project" value="UniProtKB-SubCell"/>
</dbReference>
<evidence type="ECO:0000313" key="11">
    <source>
        <dbReference type="RefSeq" id="XP_032043224.1"/>
    </source>
</evidence>
<dbReference type="PANTHER" id="PTHR22730">
    <property type="entry name" value="PROMININ PROM PROTEIN"/>
    <property type="match status" value="1"/>
</dbReference>
<evidence type="ECO:0000313" key="9">
    <source>
        <dbReference type="Proteomes" id="UP000504639"/>
    </source>
</evidence>
<organism evidence="9 11">
    <name type="scientific">Aythya fuligula</name>
    <name type="common">Tufted duck</name>
    <name type="synonym">Anas fuligula</name>
    <dbReference type="NCBI Taxonomy" id="219594"/>
    <lineage>
        <taxon>Eukaryota</taxon>
        <taxon>Metazoa</taxon>
        <taxon>Chordata</taxon>
        <taxon>Craniata</taxon>
        <taxon>Vertebrata</taxon>
        <taxon>Euteleostomi</taxon>
        <taxon>Archelosauria</taxon>
        <taxon>Archosauria</taxon>
        <taxon>Dinosauria</taxon>
        <taxon>Saurischia</taxon>
        <taxon>Theropoda</taxon>
        <taxon>Coelurosauria</taxon>
        <taxon>Aves</taxon>
        <taxon>Neognathae</taxon>
        <taxon>Galloanserae</taxon>
        <taxon>Anseriformes</taxon>
        <taxon>Anatidae</taxon>
        <taxon>Aythyinae</taxon>
        <taxon>Aythya</taxon>
    </lineage>
</organism>
<proteinExistence type="inferred from homology"/>
<evidence type="ECO:0000256" key="8">
    <source>
        <dbReference type="SAM" id="SignalP"/>
    </source>
</evidence>
<keyword evidence="5 7" id="KW-0472">Membrane</keyword>
<feature type="transmembrane region" description="Helical" evidence="7">
    <location>
        <begin position="159"/>
        <end position="181"/>
    </location>
</feature>
<evidence type="ECO:0000256" key="7">
    <source>
        <dbReference type="SAM" id="Phobius"/>
    </source>
</evidence>
<evidence type="ECO:0000256" key="1">
    <source>
        <dbReference type="ARBA" id="ARBA00004475"/>
    </source>
</evidence>
<feature type="transmembrane region" description="Helical" evidence="7">
    <location>
        <begin position="806"/>
        <end position="825"/>
    </location>
</feature>
<dbReference type="Pfam" id="PF05478">
    <property type="entry name" value="Prominin"/>
    <property type="match status" value="1"/>
</dbReference>
<keyword evidence="3 7" id="KW-0812">Transmembrane</keyword>
<evidence type="ECO:0000313" key="12">
    <source>
        <dbReference type="RefSeq" id="XP_032043225.1"/>
    </source>
</evidence>
<evidence type="ECO:0000256" key="4">
    <source>
        <dbReference type="ARBA" id="ARBA00022989"/>
    </source>
</evidence>
<feature type="transmembrane region" description="Helical" evidence="7">
    <location>
        <begin position="487"/>
        <end position="511"/>
    </location>
</feature>
<keyword evidence="8" id="KW-0732">Signal</keyword>
<feature type="chain" id="PRO_5044643141" evidence="8">
    <location>
        <begin position="20"/>
        <end position="878"/>
    </location>
</feature>
<dbReference type="GO" id="GO:0060219">
    <property type="term" value="P:camera-type eye photoreceptor cell differentiation"/>
    <property type="evidence" value="ECO:0007669"/>
    <property type="project" value="TreeGrafter"/>
</dbReference>
<feature type="transmembrane region" description="Helical" evidence="7">
    <location>
        <begin position="437"/>
        <end position="466"/>
    </location>
</feature>
<evidence type="ECO:0000256" key="2">
    <source>
        <dbReference type="ARBA" id="ARBA00006058"/>
    </source>
</evidence>
<comment type="similarity">
    <text evidence="2">Belongs to the prominin family.</text>
</comment>
<dbReference type="GO" id="GO:0015485">
    <property type="term" value="F:cholesterol binding"/>
    <property type="evidence" value="ECO:0007669"/>
    <property type="project" value="TreeGrafter"/>
</dbReference>
<evidence type="ECO:0000256" key="3">
    <source>
        <dbReference type="ARBA" id="ARBA00022692"/>
    </source>
</evidence>
<dbReference type="GO" id="GO:0071914">
    <property type="term" value="C:prominosome"/>
    <property type="evidence" value="ECO:0007669"/>
    <property type="project" value="TreeGrafter"/>
</dbReference>
<dbReference type="KEGG" id="aful:116489166"/>
<evidence type="ECO:0000256" key="6">
    <source>
        <dbReference type="ARBA" id="ARBA00023180"/>
    </source>
</evidence>
<dbReference type="GO" id="GO:0005929">
    <property type="term" value="C:cilium"/>
    <property type="evidence" value="ECO:0007669"/>
    <property type="project" value="TreeGrafter"/>
</dbReference>
<evidence type="ECO:0000313" key="10">
    <source>
        <dbReference type="RefSeq" id="XP_032043223.1"/>
    </source>
</evidence>
<dbReference type="RefSeq" id="XP_032043223.1">
    <property type="nucleotide sequence ID" value="XM_032187332.1"/>
</dbReference>
<dbReference type="Proteomes" id="UP000504639">
    <property type="component" value="Chromosome 4"/>
</dbReference>
<feature type="transmembrane region" description="Helical" evidence="7">
    <location>
        <begin position="105"/>
        <end position="138"/>
    </location>
</feature>
<dbReference type="GO" id="GO:0016324">
    <property type="term" value="C:apical plasma membrane"/>
    <property type="evidence" value="ECO:0007669"/>
    <property type="project" value="TreeGrafter"/>
</dbReference>
<dbReference type="PANTHER" id="PTHR22730:SF3">
    <property type="entry name" value="PROMININ-1"/>
    <property type="match status" value="1"/>
</dbReference>
<dbReference type="GO" id="GO:0009986">
    <property type="term" value="C:cell surface"/>
    <property type="evidence" value="ECO:0007669"/>
    <property type="project" value="TreeGrafter"/>
</dbReference>
<comment type="subcellular location">
    <subcellularLocation>
        <location evidence="1">Cell projection</location>
        <location evidence="1">Microvillus membrane</location>
        <topology evidence="1">Multi-pass membrane protein</topology>
    </subcellularLocation>
</comment>
<dbReference type="CTD" id="8842"/>
<keyword evidence="4 7" id="KW-1133">Transmembrane helix</keyword>